<protein>
    <submittedName>
        <fullName evidence="2">Uncharacterized protein</fullName>
    </submittedName>
</protein>
<keyword evidence="3" id="KW-1185">Reference proteome</keyword>
<gene>
    <name evidence="2" type="ORF">BGZ70_002703</name>
</gene>
<dbReference type="AlphaFoldDB" id="A0A9P6ITS0"/>
<accession>A0A9P6ITS0</accession>
<evidence type="ECO:0000313" key="3">
    <source>
        <dbReference type="Proteomes" id="UP000738359"/>
    </source>
</evidence>
<comment type="caution">
    <text evidence="2">The sequence shown here is derived from an EMBL/GenBank/DDBJ whole genome shotgun (WGS) entry which is preliminary data.</text>
</comment>
<sequence>MASHSRSQSTVLARDNIHSALQELEKLSEQAKCLEEECQLENQRIVAHNRLVLELQRSVMSQRVRGIPTDPFSDGWTPIIDMETATFVQSVSTAGQKQRRYFMRLNVSSNANIDWSSGWSAVISMTSEYSICRHGFTPAGLSFHSQIVTSLEGLSQHSSWSEDIEIHLHSRLHLPLKVTLGLQYSECQDLPRQQSEPRGKTLAYFEVETLELDAIHFAEPISDTAGRTLPKSHIHPMGFSRTLHSEDTTSTLKDSFRQLFWPAAPESPKHLLDCDGCMQDNHMAVGTSRTLSLPPLEFELNTDEIKIEQVLPALLGDGRLLQEQKQPLHRSVTALVQNAFRAGLHIPEACLPSRFTDVDVTMNPGQKMTALDSTRAMKEQDSSVVWIAMETTILATGTTAQARIEIRGSDPIRTRVVHQALANRVALLF</sequence>
<feature type="coiled-coil region" evidence="1">
    <location>
        <begin position="17"/>
        <end position="44"/>
    </location>
</feature>
<dbReference type="Proteomes" id="UP000738359">
    <property type="component" value="Unassembled WGS sequence"/>
</dbReference>
<name>A0A9P6ITS0_MORAP</name>
<organism evidence="2 3">
    <name type="scientific">Mortierella alpina</name>
    <name type="common">Oleaginous fungus</name>
    <name type="synonym">Mortierella renispora</name>
    <dbReference type="NCBI Taxonomy" id="64518"/>
    <lineage>
        <taxon>Eukaryota</taxon>
        <taxon>Fungi</taxon>
        <taxon>Fungi incertae sedis</taxon>
        <taxon>Mucoromycota</taxon>
        <taxon>Mortierellomycotina</taxon>
        <taxon>Mortierellomycetes</taxon>
        <taxon>Mortierellales</taxon>
        <taxon>Mortierellaceae</taxon>
        <taxon>Mortierella</taxon>
    </lineage>
</organism>
<evidence type="ECO:0000256" key="1">
    <source>
        <dbReference type="SAM" id="Coils"/>
    </source>
</evidence>
<dbReference type="EMBL" id="JAAAHY010001677">
    <property type="protein sequence ID" value="KAF9947384.1"/>
    <property type="molecule type" value="Genomic_DNA"/>
</dbReference>
<reference evidence="2" key="1">
    <citation type="journal article" date="2020" name="Fungal Divers.">
        <title>Resolving the Mortierellaceae phylogeny through synthesis of multi-gene phylogenetics and phylogenomics.</title>
        <authorList>
            <person name="Vandepol N."/>
            <person name="Liber J."/>
            <person name="Desiro A."/>
            <person name="Na H."/>
            <person name="Kennedy M."/>
            <person name="Barry K."/>
            <person name="Grigoriev I.V."/>
            <person name="Miller A.N."/>
            <person name="O'Donnell K."/>
            <person name="Stajich J.E."/>
            <person name="Bonito G."/>
        </authorList>
    </citation>
    <scope>NUCLEOTIDE SEQUENCE</scope>
    <source>
        <strain evidence="2">CK1249</strain>
    </source>
</reference>
<evidence type="ECO:0000313" key="2">
    <source>
        <dbReference type="EMBL" id="KAF9947384.1"/>
    </source>
</evidence>
<proteinExistence type="predicted"/>
<keyword evidence="1" id="KW-0175">Coiled coil</keyword>
<dbReference type="OrthoDB" id="2360163at2759"/>